<dbReference type="SUPFAM" id="SSF46785">
    <property type="entry name" value="Winged helix' DNA-binding domain"/>
    <property type="match status" value="1"/>
</dbReference>
<dbReference type="PANTHER" id="PTHR39515">
    <property type="entry name" value="CONSERVED PROTEIN"/>
    <property type="match status" value="1"/>
</dbReference>
<dbReference type="STRING" id="150121.SAMN06296010_1012"/>
<dbReference type="GO" id="GO:0003677">
    <property type="term" value="F:DNA binding"/>
    <property type="evidence" value="ECO:0007669"/>
    <property type="project" value="UniProtKB-KW"/>
</dbReference>
<dbReference type="RefSeq" id="WP_176223259.1">
    <property type="nucleotide sequence ID" value="NZ_FXAY01000001.1"/>
</dbReference>
<dbReference type="Gene3D" id="1.10.10.10">
    <property type="entry name" value="Winged helix-like DNA-binding domain superfamily/Winged helix DNA-binding domain"/>
    <property type="match status" value="1"/>
</dbReference>
<dbReference type="SMART" id="SM00347">
    <property type="entry name" value="HTH_MARR"/>
    <property type="match status" value="1"/>
</dbReference>
<evidence type="ECO:0000259" key="1">
    <source>
        <dbReference type="PROSITE" id="PS50995"/>
    </source>
</evidence>
<feature type="domain" description="HTH marR-type" evidence="1">
    <location>
        <begin position="1"/>
        <end position="140"/>
    </location>
</feature>
<protein>
    <submittedName>
        <fullName evidence="2">DNA-binding transcriptional regulator, MarR family</fullName>
    </submittedName>
</protein>
<name>A0A1X7IZ34_9MICO</name>
<sequence length="146" mass="15351">MTSIARELAALTGPLRRGILRATRSRGSLPNLPDAQVEVLRVLTHKGPLSPSDIAEALRVAKSTVSNLLKSLQSAGLVERGITASDGRVTLISASPKAMQLLSTYDSVSEAVLDESLARLSAAERAKIGAALPLLARLSDDLAEQN</sequence>
<dbReference type="Pfam" id="PF12802">
    <property type="entry name" value="MarR_2"/>
    <property type="match status" value="1"/>
</dbReference>
<gene>
    <name evidence="2" type="ORF">SAMN06296010_1012</name>
</gene>
<keyword evidence="3" id="KW-1185">Reference proteome</keyword>
<dbReference type="PRINTS" id="PR00598">
    <property type="entry name" value="HTHMARR"/>
</dbReference>
<dbReference type="CDD" id="cd00090">
    <property type="entry name" value="HTH_ARSR"/>
    <property type="match status" value="1"/>
</dbReference>
<dbReference type="InterPro" id="IPR036390">
    <property type="entry name" value="WH_DNA-bd_sf"/>
</dbReference>
<dbReference type="GO" id="GO:0003700">
    <property type="term" value="F:DNA-binding transcription factor activity"/>
    <property type="evidence" value="ECO:0007669"/>
    <property type="project" value="InterPro"/>
</dbReference>
<proteinExistence type="predicted"/>
<dbReference type="InterPro" id="IPR011991">
    <property type="entry name" value="ArsR-like_HTH"/>
</dbReference>
<dbReference type="PANTHER" id="PTHR39515:SF2">
    <property type="entry name" value="HTH-TYPE TRANSCRIPTIONAL REGULATOR RV0880"/>
    <property type="match status" value="1"/>
</dbReference>
<accession>A0A1X7IZ34</accession>
<keyword evidence="2" id="KW-0238">DNA-binding</keyword>
<evidence type="ECO:0000313" key="2">
    <source>
        <dbReference type="EMBL" id="SMG20159.1"/>
    </source>
</evidence>
<evidence type="ECO:0000313" key="3">
    <source>
        <dbReference type="Proteomes" id="UP000193244"/>
    </source>
</evidence>
<reference evidence="3" key="1">
    <citation type="submission" date="2017-04" db="EMBL/GenBank/DDBJ databases">
        <authorList>
            <person name="Varghese N."/>
            <person name="Submissions S."/>
        </authorList>
    </citation>
    <scope>NUCLEOTIDE SEQUENCE [LARGE SCALE GENOMIC DNA]</scope>
    <source>
        <strain evidence="3">VKM Ac-2510</strain>
    </source>
</reference>
<dbReference type="PROSITE" id="PS50995">
    <property type="entry name" value="HTH_MARR_2"/>
    <property type="match status" value="1"/>
</dbReference>
<dbReference type="Proteomes" id="UP000193244">
    <property type="component" value="Unassembled WGS sequence"/>
</dbReference>
<dbReference type="AlphaFoldDB" id="A0A1X7IZ34"/>
<dbReference type="InterPro" id="IPR000835">
    <property type="entry name" value="HTH_MarR-typ"/>
</dbReference>
<organism evidence="2 3">
    <name type="scientific">Agreia pratensis</name>
    <dbReference type="NCBI Taxonomy" id="150121"/>
    <lineage>
        <taxon>Bacteria</taxon>
        <taxon>Bacillati</taxon>
        <taxon>Actinomycetota</taxon>
        <taxon>Actinomycetes</taxon>
        <taxon>Micrococcales</taxon>
        <taxon>Microbacteriaceae</taxon>
        <taxon>Agreia</taxon>
    </lineage>
</organism>
<dbReference type="InterPro" id="IPR052526">
    <property type="entry name" value="HTH-type_Bedaq_tolerance"/>
</dbReference>
<dbReference type="InterPro" id="IPR036388">
    <property type="entry name" value="WH-like_DNA-bd_sf"/>
</dbReference>
<dbReference type="EMBL" id="FXAY01000001">
    <property type="protein sequence ID" value="SMG20159.1"/>
    <property type="molecule type" value="Genomic_DNA"/>
</dbReference>